<keyword evidence="2" id="KW-0963">Cytoplasm</keyword>
<proteinExistence type="predicted"/>
<dbReference type="GO" id="GO:0005829">
    <property type="term" value="C:cytosol"/>
    <property type="evidence" value="ECO:0007669"/>
    <property type="project" value="UniProtKB-SubCell"/>
</dbReference>
<dbReference type="PROSITE" id="PS51830">
    <property type="entry name" value="FIIND"/>
    <property type="match status" value="1"/>
</dbReference>
<comment type="caution">
    <text evidence="4">The sequence shown here is derived from an EMBL/GenBank/DDBJ whole genome shotgun (WGS) entry which is preliminary data.</text>
</comment>
<evidence type="ECO:0000313" key="4">
    <source>
        <dbReference type="EMBL" id="KAK5848251.1"/>
    </source>
</evidence>
<keyword evidence="5" id="KW-1185">Reference proteome</keyword>
<reference evidence="4 5" key="2">
    <citation type="journal article" date="2023" name="Mol. Biol. Evol.">
        <title>Genomics of Secondarily Temperate Adaptation in the Only Non-Antarctic Icefish.</title>
        <authorList>
            <person name="Rivera-Colon A.G."/>
            <person name="Rayamajhi N."/>
            <person name="Minhas B.F."/>
            <person name="Madrigal G."/>
            <person name="Bilyk K.T."/>
            <person name="Yoon V."/>
            <person name="Hune M."/>
            <person name="Gregory S."/>
            <person name="Cheng C.H.C."/>
            <person name="Catchen J.M."/>
        </authorList>
    </citation>
    <scope>NUCLEOTIDE SEQUENCE [LARGE SCALE GENOMIC DNA]</scope>
    <source>
        <strain evidence="4">JMC-PN-2008</strain>
    </source>
</reference>
<accession>A0AAN7WBP2</accession>
<protein>
    <recommendedName>
        <fullName evidence="3">FIIND domain-containing protein</fullName>
    </recommendedName>
</protein>
<dbReference type="EMBL" id="JAUZQC010000025">
    <property type="protein sequence ID" value="KAK5848251.1"/>
    <property type="molecule type" value="Genomic_DNA"/>
</dbReference>
<evidence type="ECO:0000313" key="5">
    <source>
        <dbReference type="Proteomes" id="UP001346869"/>
    </source>
</evidence>
<dbReference type="PANTHER" id="PTHR16155">
    <property type="entry name" value="DED DOMAIN-CONTAINING PROTEIN"/>
    <property type="match status" value="1"/>
</dbReference>
<dbReference type="AlphaFoldDB" id="A0AAN7WBP2"/>
<dbReference type="Pfam" id="PF13553">
    <property type="entry name" value="FIIND"/>
    <property type="match status" value="1"/>
</dbReference>
<feature type="domain" description="FIIND" evidence="3">
    <location>
        <begin position="783"/>
        <end position="1044"/>
    </location>
</feature>
<evidence type="ECO:0000256" key="2">
    <source>
        <dbReference type="ARBA" id="ARBA00022490"/>
    </source>
</evidence>
<name>A0AAN7WBP2_ELEMC</name>
<reference evidence="4 5" key="1">
    <citation type="journal article" date="2023" name="Genes (Basel)">
        <title>Chromosome-Level Genome Assembly and Circadian Gene Repertoire of the Patagonia Blennie Eleginops maclovinus-The Closest Ancestral Proxy of Antarctic Cryonotothenioids.</title>
        <authorList>
            <person name="Cheng C.C."/>
            <person name="Rivera-Colon A.G."/>
            <person name="Minhas B.F."/>
            <person name="Wilson L."/>
            <person name="Rayamajhi N."/>
            <person name="Vargas-Chacoff L."/>
            <person name="Catchen J.M."/>
        </authorList>
    </citation>
    <scope>NUCLEOTIDE SEQUENCE [LARGE SCALE GENOMIC DNA]</scope>
    <source>
        <strain evidence="4">JMC-PN-2008</strain>
    </source>
</reference>
<dbReference type="PANTHER" id="PTHR16155:SF18">
    <property type="entry name" value="STERILE ALPHA MOTIF DOMAIN-CONTAINING PROTEIN 9-LIKE"/>
    <property type="match status" value="1"/>
</dbReference>
<dbReference type="InterPro" id="IPR011990">
    <property type="entry name" value="TPR-like_helical_dom_sf"/>
</dbReference>
<gene>
    <name evidence="4" type="ORF">PBY51_005881</name>
</gene>
<evidence type="ECO:0000256" key="1">
    <source>
        <dbReference type="ARBA" id="ARBA00004514"/>
    </source>
</evidence>
<dbReference type="Proteomes" id="UP001346869">
    <property type="component" value="Unassembled WGS sequence"/>
</dbReference>
<organism evidence="4 5">
    <name type="scientific">Eleginops maclovinus</name>
    <name type="common">Patagonian blennie</name>
    <name type="synonym">Eleginus maclovinus</name>
    <dbReference type="NCBI Taxonomy" id="56733"/>
    <lineage>
        <taxon>Eukaryota</taxon>
        <taxon>Metazoa</taxon>
        <taxon>Chordata</taxon>
        <taxon>Craniata</taxon>
        <taxon>Vertebrata</taxon>
        <taxon>Euteleostomi</taxon>
        <taxon>Actinopterygii</taxon>
        <taxon>Neopterygii</taxon>
        <taxon>Teleostei</taxon>
        <taxon>Neoteleostei</taxon>
        <taxon>Acanthomorphata</taxon>
        <taxon>Eupercaria</taxon>
        <taxon>Perciformes</taxon>
        <taxon>Notothenioidei</taxon>
        <taxon>Eleginopidae</taxon>
        <taxon>Eleginops</taxon>
    </lineage>
</organism>
<dbReference type="Gene3D" id="1.25.40.10">
    <property type="entry name" value="Tetratricopeptide repeat domain"/>
    <property type="match status" value="1"/>
</dbReference>
<comment type="subcellular location">
    <subcellularLocation>
        <location evidence="1">Cytoplasm</location>
        <location evidence="1">Cytosol</location>
    </subcellularLocation>
</comment>
<evidence type="ECO:0000259" key="3">
    <source>
        <dbReference type="PROSITE" id="PS51830"/>
    </source>
</evidence>
<dbReference type="Pfam" id="PF23679">
    <property type="entry name" value="UPA-FIIND"/>
    <property type="match status" value="1"/>
</dbReference>
<dbReference type="InterPro" id="IPR025307">
    <property type="entry name" value="FIIND_dom"/>
</dbReference>
<sequence>MVAAEVVCLFTAGNHKTVLLLVNGEEVSRALKVSIMEEMANQKVATHKHVVTLLNCIRRDSNVKSDNVFLTEMLSDSEKKNFNDKKAELKSRFGDKCNRFHGFNIMQSNFSEAYIQDACSVFKTIERTEGTQLAALLSLLNAYVPDSYLLESQCLDMIKRPNMSLEGMLENLSHLIITIQQDGSEAKVRMAHPMIAQCCTELLAEAGVTRSDTAKEFLRCLCRGEVPPFLAAFVKIMLTKRRPKQKAKGTEENPINRTEKKEESDLFSRLILHIHTKEADDSECASVLEMATDTFDQNPFFPQALARFYCLKLKDYDKAETWANEAKKRDPQNSFVADTLGHVHKHRLKNLRQYAKPEDILNLAIKAFKAFEEEERLAEQQLESNVKKDGNIHVSNVFNSRGLFGYLQVCNLVFDLLVSQNQTWRDVLTKKESLNSVLGSLGDSSLIRFSDLMNKLRDEVEKKCAFFDRYLTYSKPSIEEDDPEYISRETSACYWKYVGDSTSSPSEKGADLIQKLKLKHADTTTGVLACLDRECPESDLKEITTLWEDTRLHKDPDTAEVNNIFAHIMLRNMSATLPPDCKHLTAFKQKLHPIPTAKPEPYMLALLLHWPTDPGDTCNLDLSTLINHAQQLYKQAYAKHLRARYLRPLFFIGKGQGLDRIVHRNVLEGRQLETMQFLQQSDEKIFQTPWVKKHLLKVRGEIQEYKLFVTVNGKKIEVAVNLQNSLWKNRKVCFYLGFTIEGPVAFAINTETAEQKEKLPERDTSKQQPPYSLKFGACCSEMDARDLTELDPEVNRVDDVQTYSLQSDAGNYECRVSGLRWVCKEKVSFKYRFLSWEDHMKSPCDGYTPAGPLMDITVTTGVIEEVHLPHSVSVDQNSTFSGEFAVLHVDASDVLEKVPKVTSSHIKFLQPTFPPKGVLIRKMEGIPFYQDVLIHKTSKEFLTLEVHVVPRGSAQQEVEGKQKSCGSMLILKQSLDKSMRIGDPLALTTDQADAIIQPSDQEFGYESLSFEVFIRNADSDFALRLGSGENTVWTGTIHKGDYQN</sequence>